<reference evidence="1 2" key="1">
    <citation type="submission" date="2013-03" db="EMBL/GenBank/DDBJ databases">
        <title>The Genome Sequence of Cladophialophora psammophila CBS 110553.</title>
        <authorList>
            <consortium name="The Broad Institute Genomics Platform"/>
            <person name="Cuomo C."/>
            <person name="de Hoog S."/>
            <person name="Gorbushina A."/>
            <person name="Walker B."/>
            <person name="Young S.K."/>
            <person name="Zeng Q."/>
            <person name="Gargeya S."/>
            <person name="Fitzgerald M."/>
            <person name="Haas B."/>
            <person name="Abouelleil A."/>
            <person name="Allen A.W."/>
            <person name="Alvarado L."/>
            <person name="Arachchi H.M."/>
            <person name="Berlin A.M."/>
            <person name="Chapman S.B."/>
            <person name="Gainer-Dewar J."/>
            <person name="Goldberg J."/>
            <person name="Griggs A."/>
            <person name="Gujja S."/>
            <person name="Hansen M."/>
            <person name="Howarth C."/>
            <person name="Imamovic A."/>
            <person name="Ireland A."/>
            <person name="Larimer J."/>
            <person name="McCowan C."/>
            <person name="Murphy C."/>
            <person name="Pearson M."/>
            <person name="Poon T.W."/>
            <person name="Priest M."/>
            <person name="Roberts A."/>
            <person name="Saif S."/>
            <person name="Shea T."/>
            <person name="Sisk P."/>
            <person name="Sykes S."/>
            <person name="Wortman J."/>
            <person name="Nusbaum C."/>
            <person name="Birren B."/>
        </authorList>
    </citation>
    <scope>NUCLEOTIDE SEQUENCE [LARGE SCALE GENOMIC DNA]</scope>
    <source>
        <strain evidence="1 2">CBS 110553</strain>
    </source>
</reference>
<proteinExistence type="predicted"/>
<sequence>MEPYPSTLTSVDVPLLLNLATNQIGQGNRGRQLRYFRWTAHYVSGMLMELWLRFDPHVDMIDIMARIYLPSGMRMPQANTINMRQLRLRECVPATPFNFGRQYPTAMEVDQISKRTRERMLFNRCMTVDFPNNRLLKPVLASDKSAIGHIDSGLPLEYFLS</sequence>
<protein>
    <submittedName>
        <fullName evidence="1">Uncharacterized protein</fullName>
    </submittedName>
</protein>
<gene>
    <name evidence="1" type="ORF">A1O5_00113</name>
</gene>
<comment type="caution">
    <text evidence="1">The sequence shown here is derived from an EMBL/GenBank/DDBJ whole genome shotgun (WGS) entry which is preliminary data.</text>
</comment>
<dbReference type="Proteomes" id="UP000019471">
    <property type="component" value="Unassembled WGS sequence"/>
</dbReference>
<dbReference type="EMBL" id="AMGX01000001">
    <property type="protein sequence ID" value="EXJ75606.1"/>
    <property type="molecule type" value="Genomic_DNA"/>
</dbReference>
<dbReference type="HOGENOM" id="CLU_1643511_0_0_1"/>
<organism evidence="1 2">
    <name type="scientific">Cladophialophora psammophila CBS 110553</name>
    <dbReference type="NCBI Taxonomy" id="1182543"/>
    <lineage>
        <taxon>Eukaryota</taxon>
        <taxon>Fungi</taxon>
        <taxon>Dikarya</taxon>
        <taxon>Ascomycota</taxon>
        <taxon>Pezizomycotina</taxon>
        <taxon>Eurotiomycetes</taxon>
        <taxon>Chaetothyriomycetidae</taxon>
        <taxon>Chaetothyriales</taxon>
        <taxon>Herpotrichiellaceae</taxon>
        <taxon>Cladophialophora</taxon>
    </lineage>
</organism>
<dbReference type="OrthoDB" id="5409522at2759"/>
<evidence type="ECO:0000313" key="2">
    <source>
        <dbReference type="Proteomes" id="UP000019471"/>
    </source>
</evidence>
<evidence type="ECO:0000313" key="1">
    <source>
        <dbReference type="EMBL" id="EXJ75606.1"/>
    </source>
</evidence>
<dbReference type="GeneID" id="19184850"/>
<keyword evidence="2" id="KW-1185">Reference proteome</keyword>
<dbReference type="eggNOG" id="ENOG502QQX4">
    <property type="taxonomic scope" value="Eukaryota"/>
</dbReference>
<accession>W9XF69</accession>
<dbReference type="AlphaFoldDB" id="W9XF69"/>
<name>W9XF69_9EURO</name>
<dbReference type="RefSeq" id="XP_007738923.1">
    <property type="nucleotide sequence ID" value="XM_007740733.1"/>
</dbReference>